<dbReference type="RefSeq" id="WP_168449445.1">
    <property type="nucleotide sequence ID" value="NZ_JAAWWK010000002.1"/>
</dbReference>
<comment type="caution">
    <text evidence="2">The sequence shown here is derived from an EMBL/GenBank/DDBJ whole genome shotgun (WGS) entry which is preliminary data.</text>
</comment>
<name>A0ABX1GCP2_9GAMM</name>
<reference evidence="2 3" key="1">
    <citation type="submission" date="2020-04" db="EMBL/GenBank/DDBJ databases">
        <authorList>
            <person name="Yoon J."/>
        </authorList>
    </citation>
    <scope>NUCLEOTIDE SEQUENCE [LARGE SCALE GENOMIC DNA]</scope>
    <source>
        <strain evidence="2 3">KMU-166</strain>
    </source>
</reference>
<proteinExistence type="predicted"/>
<feature type="signal peptide" evidence="1">
    <location>
        <begin position="1"/>
        <end position="21"/>
    </location>
</feature>
<keyword evidence="3" id="KW-1185">Reference proteome</keyword>
<dbReference type="Proteomes" id="UP000765845">
    <property type="component" value="Unassembled WGS sequence"/>
</dbReference>
<dbReference type="EMBL" id="JAAWWK010000002">
    <property type="protein sequence ID" value="NKI16903.1"/>
    <property type="molecule type" value="Genomic_DNA"/>
</dbReference>
<evidence type="ECO:0000313" key="2">
    <source>
        <dbReference type="EMBL" id="NKI16903.1"/>
    </source>
</evidence>
<feature type="chain" id="PRO_5046836125" description="M1 family peptidase" evidence="1">
    <location>
        <begin position="22"/>
        <end position="94"/>
    </location>
</feature>
<gene>
    <name evidence="2" type="ORF">HCU74_05655</name>
</gene>
<evidence type="ECO:0000313" key="3">
    <source>
        <dbReference type="Proteomes" id="UP000765845"/>
    </source>
</evidence>
<keyword evidence="1" id="KW-0732">Signal</keyword>
<evidence type="ECO:0000256" key="1">
    <source>
        <dbReference type="SAM" id="SignalP"/>
    </source>
</evidence>
<accession>A0ABX1GCP2</accession>
<evidence type="ECO:0008006" key="4">
    <source>
        <dbReference type="Google" id="ProtNLM"/>
    </source>
</evidence>
<sequence length="94" mass="9838">MKIVTLIIGLLTTVTSLSSFAQSGNDFSGTALAAPHQTVLGHGIDLRLPVAENDHLATPSTLKAGATTLRLQLGKQRRLNITLDVSGLSLSANF</sequence>
<protein>
    <recommendedName>
        <fullName evidence="4">M1 family peptidase</fullName>
    </recommendedName>
</protein>
<organism evidence="2 3">
    <name type="scientific">Spongiibacter thalassae</name>
    <dbReference type="NCBI Taxonomy" id="2721624"/>
    <lineage>
        <taxon>Bacteria</taxon>
        <taxon>Pseudomonadati</taxon>
        <taxon>Pseudomonadota</taxon>
        <taxon>Gammaproteobacteria</taxon>
        <taxon>Cellvibrionales</taxon>
        <taxon>Spongiibacteraceae</taxon>
        <taxon>Spongiibacter</taxon>
    </lineage>
</organism>